<dbReference type="PROSITE" id="PS00177">
    <property type="entry name" value="TOPOISOMERASE_II"/>
    <property type="match status" value="1"/>
</dbReference>
<evidence type="ECO:0000256" key="6">
    <source>
        <dbReference type="ARBA" id="ARBA00022741"/>
    </source>
</evidence>
<protein>
    <recommendedName>
        <fullName evidence="15">DNA topoisomerase 2</fullName>
        <ecNumber evidence="15">5.6.2.2</ecNumber>
    </recommendedName>
</protein>
<comment type="catalytic activity">
    <reaction evidence="1 15">
        <text>ATP-dependent breakage, passage and rejoining of double-stranded DNA.</text>
        <dbReference type="EC" id="5.6.2.2"/>
    </reaction>
</comment>
<evidence type="ECO:0000256" key="7">
    <source>
        <dbReference type="ARBA" id="ARBA00022840"/>
    </source>
</evidence>
<keyword evidence="13 15" id="KW-0413">Isomerase</keyword>
<dbReference type="Gene3D" id="2.40.50.140">
    <property type="entry name" value="Nucleic acid-binding proteins"/>
    <property type="match status" value="1"/>
</dbReference>
<evidence type="ECO:0000256" key="8">
    <source>
        <dbReference type="ARBA" id="ARBA00022842"/>
    </source>
</evidence>
<evidence type="ECO:0000256" key="5">
    <source>
        <dbReference type="ARBA" id="ARBA00022723"/>
    </source>
</evidence>
<comment type="function">
    <text evidence="15">Control of topological states of DNA by transient breakage and subsequent rejoining of DNA strands. Topoisomerase II makes double-strand breaks.</text>
</comment>
<dbReference type="InterPro" id="IPR006171">
    <property type="entry name" value="TOPRIM_dom"/>
</dbReference>
<keyword evidence="6 15" id="KW-0547">Nucleotide-binding</keyword>
<dbReference type="InterPro" id="IPR013759">
    <property type="entry name" value="Topo_IIA_B_C"/>
</dbReference>
<dbReference type="Gene3D" id="3.40.50.720">
    <property type="entry name" value="NAD(P)-binding Rossmann-like Domain"/>
    <property type="match status" value="1"/>
</dbReference>
<dbReference type="InterPro" id="IPR013760">
    <property type="entry name" value="Topo_IIA-like_dom_sf"/>
</dbReference>
<dbReference type="InterPro" id="IPR048970">
    <property type="entry name" value="OB_Ssb-like"/>
</dbReference>
<comment type="caution">
    <text evidence="14">Lacks conserved residue(s) required for the propagation of feature annotation.</text>
</comment>
<dbReference type="CDD" id="cd03365">
    <property type="entry name" value="TOPRIM_TopoIIA"/>
    <property type="match status" value="1"/>
</dbReference>
<dbReference type="InterPro" id="IPR013118">
    <property type="entry name" value="Mannitol_DH_C"/>
</dbReference>
<dbReference type="PROSITE" id="PS00974">
    <property type="entry name" value="MANNITOL_DHGENASE"/>
    <property type="match status" value="1"/>
</dbReference>
<evidence type="ECO:0000256" key="15">
    <source>
        <dbReference type="RuleBase" id="RU362094"/>
    </source>
</evidence>
<name>A0ABP0LDP1_9DINO</name>
<dbReference type="PANTHER" id="PTHR10169">
    <property type="entry name" value="DNA TOPOISOMERASE/GYRASE"/>
    <property type="match status" value="1"/>
</dbReference>
<dbReference type="SUPFAM" id="SSF55874">
    <property type="entry name" value="ATPase domain of HSP90 chaperone/DNA topoisomerase II/histidine kinase"/>
    <property type="match status" value="1"/>
</dbReference>
<dbReference type="Gene3D" id="1.10.1040.10">
    <property type="entry name" value="N-(1-d-carboxylethyl)-l-norvaline Dehydrogenase, domain 2"/>
    <property type="match status" value="1"/>
</dbReference>
<keyword evidence="5" id="KW-0479">Metal-binding</keyword>
<accession>A0ABP0LDP1</accession>
<keyword evidence="12 14" id="KW-0238">DNA-binding</keyword>
<dbReference type="EMBL" id="CAXAMM010015491">
    <property type="protein sequence ID" value="CAK9036440.1"/>
    <property type="molecule type" value="Genomic_DNA"/>
</dbReference>
<evidence type="ECO:0000256" key="12">
    <source>
        <dbReference type="ARBA" id="ARBA00023125"/>
    </source>
</evidence>
<dbReference type="PROSITE" id="PS52040">
    <property type="entry name" value="TOPO_IIA"/>
    <property type="match status" value="1"/>
</dbReference>
<evidence type="ECO:0000256" key="3">
    <source>
        <dbReference type="ARBA" id="ARBA00001946"/>
    </source>
</evidence>
<dbReference type="InterPro" id="IPR013506">
    <property type="entry name" value="Topo_IIA_bsu_dom2"/>
</dbReference>
<dbReference type="Gene3D" id="3.30.230.10">
    <property type="match status" value="1"/>
</dbReference>
<evidence type="ECO:0000256" key="11">
    <source>
        <dbReference type="ARBA" id="ARBA00023029"/>
    </source>
</evidence>
<organism evidence="19 20">
    <name type="scientific">Durusdinium trenchii</name>
    <dbReference type="NCBI Taxonomy" id="1381693"/>
    <lineage>
        <taxon>Eukaryota</taxon>
        <taxon>Sar</taxon>
        <taxon>Alveolata</taxon>
        <taxon>Dinophyceae</taxon>
        <taxon>Suessiales</taxon>
        <taxon>Symbiodiniaceae</taxon>
        <taxon>Durusdinium</taxon>
    </lineage>
</organism>
<dbReference type="SMART" id="SM00434">
    <property type="entry name" value="TOP4c"/>
    <property type="match status" value="1"/>
</dbReference>
<dbReference type="SMART" id="SM00433">
    <property type="entry name" value="TOP2c"/>
    <property type="match status" value="1"/>
</dbReference>
<dbReference type="InterPro" id="IPR034157">
    <property type="entry name" value="TOPRIM_TopoII"/>
</dbReference>
<dbReference type="InterPro" id="IPR050634">
    <property type="entry name" value="DNA_Topoisomerase_II"/>
</dbReference>
<dbReference type="InterPro" id="IPR002205">
    <property type="entry name" value="Topo_IIA_dom_A"/>
</dbReference>
<dbReference type="InterPro" id="IPR008927">
    <property type="entry name" value="6-PGluconate_DH-like_C_sf"/>
</dbReference>
<keyword evidence="9" id="KW-0560">Oxidoreductase</keyword>
<feature type="domain" description="Toprim" evidence="17">
    <location>
        <begin position="274"/>
        <end position="393"/>
    </location>
</feature>
<dbReference type="Pfam" id="PF16898">
    <property type="entry name" value="TOPRIM_C"/>
    <property type="match status" value="1"/>
</dbReference>
<dbReference type="SUPFAM" id="SSF48179">
    <property type="entry name" value="6-phosphogluconate dehydrogenase C-terminal domain-like"/>
    <property type="match status" value="1"/>
</dbReference>
<keyword evidence="11 15" id="KW-0799">Topoisomerase</keyword>
<keyword evidence="10" id="KW-0520">NAD</keyword>
<dbReference type="InterPro" id="IPR013328">
    <property type="entry name" value="6PGD_dom2"/>
</dbReference>
<gene>
    <name evidence="19" type="ORF">SCF082_LOCUS21737</name>
</gene>
<dbReference type="InterPro" id="IPR013131">
    <property type="entry name" value="Mannitol_DH_N"/>
</dbReference>
<evidence type="ECO:0000313" key="19">
    <source>
        <dbReference type="EMBL" id="CAK9036440.1"/>
    </source>
</evidence>
<proteinExistence type="inferred from homology"/>
<evidence type="ECO:0000256" key="9">
    <source>
        <dbReference type="ARBA" id="ARBA00023002"/>
    </source>
</evidence>
<comment type="caution">
    <text evidence="19">The sequence shown here is derived from an EMBL/GenBank/DDBJ whole genome shotgun (WGS) entry which is preliminary data.</text>
</comment>
<evidence type="ECO:0000259" key="17">
    <source>
        <dbReference type="PROSITE" id="PS50880"/>
    </source>
</evidence>
<dbReference type="SUPFAM" id="SSF56719">
    <property type="entry name" value="Type II DNA topoisomerase"/>
    <property type="match status" value="1"/>
</dbReference>
<keyword evidence="7 15" id="KW-0067">ATP-binding</keyword>
<evidence type="ECO:0000256" key="16">
    <source>
        <dbReference type="SAM" id="MobiDB-lite"/>
    </source>
</evidence>
<dbReference type="SUPFAM" id="SSF54211">
    <property type="entry name" value="Ribosomal protein S5 domain 2-like"/>
    <property type="match status" value="1"/>
</dbReference>
<evidence type="ECO:0000313" key="20">
    <source>
        <dbReference type="Proteomes" id="UP001642464"/>
    </source>
</evidence>
<feature type="domain" description="Topo IIA-type catalytic" evidence="18">
    <location>
        <begin position="520"/>
        <end position="1096"/>
    </location>
</feature>
<dbReference type="InterPro" id="IPR023027">
    <property type="entry name" value="Mannitol_DH_CS"/>
</dbReference>
<dbReference type="Gene3D" id="3.40.50.670">
    <property type="match status" value="1"/>
</dbReference>
<dbReference type="InterPro" id="IPR018522">
    <property type="entry name" value="TopoIIA_CS"/>
</dbReference>
<dbReference type="InterPro" id="IPR001154">
    <property type="entry name" value="TopoII_euk"/>
</dbReference>
<dbReference type="InterPro" id="IPR001241">
    <property type="entry name" value="Topo_IIA"/>
</dbReference>
<dbReference type="Pfam" id="PF21473">
    <property type="entry name" value="OB_Ssb-like"/>
    <property type="match status" value="1"/>
</dbReference>
<keyword evidence="20" id="KW-1185">Reference proteome</keyword>
<dbReference type="InterPro" id="IPR031660">
    <property type="entry name" value="TOPRIM_C"/>
</dbReference>
<sequence length="1096" mass="122499">MIECADGERGHRYVQTWENNMGEKGKAKITKYSGKDFTKVTFYPDLKRFGMTKLDKDIVSLMQKRVMDAGGSTNKKCKVFLDETPVPVKEFKDYVDLYFEKEDQQKVYDKCGDRWEFVITFSEGQFQQVSFVNSINTIKGGTHVSHITEQFVDAILDKVNKRNKGGMEVKPNHIRSHLWVFVNCLVVNPTFDSQTKETMTLKQSKFGSKCEVQDKSIRSLVSMGIVDTVLQWAKARETIDMKKKMKGAGRANRLIGIPKLEDANLAGTKHSEECTLILTEGDSAKALAVAGLSIVGRDRFGVFPLRGKPLNVRDATFQATVGNAEIQNIIQILGLEQQKNYDSVRSLRYGSIMIMADQDFDGSHIKGLLINMIQHWWPSLFKMDGFLKEFITPIVKVTKGQHEVQFFSVADYEAWKERNNGGKGWRTKYYKGLGTSTAKEGKDYFKNIKDHRMVFRWTNPKDDELIDLAFNKKRADDRKEWINCYKEGDAVDHSKTVVSYTDFVNKELVAFSRYDVMRSIPCFVDGMKPGQRKILYAAFKRNLRSDIKVAQFAGYVAEHSAYHHGCHSDFILAPESPEKVLDALCAAETKIVTMTITEKGYFVDFTTGKLDSSAPAVSSDLEALKSGSASLKTALGQEIVAAKRRQAEKAPGFVILSCDNLQENGCKAKAAVLEMAGEVDSGLKAWISENVQFPNSMVDRITPATTEEVKTELKEKYGVEDGWPVVSEEFLLWVVEDKFPSGRPSWDKSPSGKCLFVEDVLPYELLKLRLLNAVHQALAYPASLLGHEVVHEAMADSRVFKFLKAYMAAAGQTVRPVKGLKKDEWSKTVLERFSNPAVRDTIFRLNEDATNRIAVALAPCLQEDAVPPGRSLSRKHLAAILLPVACWIRALVGGAELPAAAKLNRDDKGESMRGPAGEAWEKADGSEAAEASKKFLHSAFGEKVARDTVAEVLAESLKLLKGEGVEALLRTADRENPPIKLKKPKFQKISDLEPEAKGVNVYGQVLTKAESLYEDAHEISIGDSSGTVTLRIRGDKYKACSEGKVVRVQNARVVMSKGHMQLLVDKWSALKEEDHDVGEVNKKNDLSAIEYELVKS</sequence>
<comment type="similarity">
    <text evidence="4 15">Belongs to the type II topoisomerase family.</text>
</comment>
<dbReference type="InterPro" id="IPR036890">
    <property type="entry name" value="HATPase_C_sf"/>
</dbReference>
<comment type="cofactor">
    <cofactor evidence="2">
        <name>Ca(2+)</name>
        <dbReference type="ChEBI" id="CHEBI:29108"/>
    </cofactor>
</comment>
<keyword evidence="8" id="KW-0460">Magnesium</keyword>
<evidence type="ECO:0000256" key="1">
    <source>
        <dbReference type="ARBA" id="ARBA00000185"/>
    </source>
</evidence>
<dbReference type="PROSITE" id="PS50880">
    <property type="entry name" value="TOPRIM"/>
    <property type="match status" value="1"/>
</dbReference>
<evidence type="ECO:0000256" key="4">
    <source>
        <dbReference type="ARBA" id="ARBA00011080"/>
    </source>
</evidence>
<dbReference type="SUPFAM" id="SSF51735">
    <property type="entry name" value="NAD(P)-binding Rossmann-fold domains"/>
    <property type="match status" value="1"/>
</dbReference>
<feature type="region of interest" description="Disordered" evidence="16">
    <location>
        <begin position="905"/>
        <end position="924"/>
    </location>
</feature>
<dbReference type="InterPro" id="IPR014721">
    <property type="entry name" value="Ribsml_uS5_D2-typ_fold_subgr"/>
</dbReference>
<comment type="subunit">
    <text evidence="15">Homodimer.</text>
</comment>
<dbReference type="CDD" id="cd03481">
    <property type="entry name" value="TopoIIA_Trans_ScTopoIIA"/>
    <property type="match status" value="1"/>
</dbReference>
<dbReference type="PRINTS" id="PR00418">
    <property type="entry name" value="TPI2FAMILY"/>
</dbReference>
<dbReference type="InterPro" id="IPR036291">
    <property type="entry name" value="NAD(P)-bd_dom_sf"/>
</dbReference>
<evidence type="ECO:0000256" key="10">
    <source>
        <dbReference type="ARBA" id="ARBA00023027"/>
    </source>
</evidence>
<dbReference type="Gene3D" id="3.30.1490.30">
    <property type="match status" value="1"/>
</dbReference>
<dbReference type="PRINTS" id="PR01158">
    <property type="entry name" value="TOPISMRASEII"/>
</dbReference>
<dbReference type="InterPro" id="IPR020568">
    <property type="entry name" value="Ribosomal_Su5_D2-typ_SF"/>
</dbReference>
<reference evidence="19 20" key="1">
    <citation type="submission" date="2024-02" db="EMBL/GenBank/DDBJ databases">
        <authorList>
            <person name="Chen Y."/>
            <person name="Shah S."/>
            <person name="Dougan E. K."/>
            <person name="Thang M."/>
            <person name="Chan C."/>
        </authorList>
    </citation>
    <scope>NUCLEOTIDE SEQUENCE [LARGE SCALE GENOMIC DNA]</scope>
</reference>
<evidence type="ECO:0000256" key="13">
    <source>
        <dbReference type="ARBA" id="ARBA00023235"/>
    </source>
</evidence>
<dbReference type="EC" id="5.6.2.2" evidence="15"/>
<dbReference type="InterPro" id="IPR012340">
    <property type="entry name" value="NA-bd_OB-fold"/>
</dbReference>
<dbReference type="PANTHER" id="PTHR10169:SF38">
    <property type="entry name" value="DNA TOPOISOMERASE 2"/>
    <property type="match status" value="1"/>
</dbReference>
<evidence type="ECO:0000259" key="18">
    <source>
        <dbReference type="PROSITE" id="PS52040"/>
    </source>
</evidence>
<dbReference type="Pfam" id="PF08125">
    <property type="entry name" value="Mannitol_dh_C"/>
    <property type="match status" value="1"/>
</dbReference>
<dbReference type="Pfam" id="PF01751">
    <property type="entry name" value="Toprim"/>
    <property type="match status" value="1"/>
</dbReference>
<evidence type="ECO:0000256" key="14">
    <source>
        <dbReference type="PROSITE-ProRule" id="PRU01384"/>
    </source>
</evidence>
<dbReference type="Proteomes" id="UP001642464">
    <property type="component" value="Unassembled WGS sequence"/>
</dbReference>
<dbReference type="Pfam" id="PF01232">
    <property type="entry name" value="Mannitol_dh"/>
    <property type="match status" value="1"/>
</dbReference>
<evidence type="ECO:0000256" key="2">
    <source>
        <dbReference type="ARBA" id="ARBA00001913"/>
    </source>
</evidence>
<dbReference type="Pfam" id="PF00521">
    <property type="entry name" value="DNA_topoisoIV"/>
    <property type="match status" value="1"/>
</dbReference>
<dbReference type="Gene3D" id="3.30.565.10">
    <property type="entry name" value="Histidine kinase-like ATPase, C-terminal domain"/>
    <property type="match status" value="1"/>
</dbReference>
<comment type="cofactor">
    <cofactor evidence="3">
        <name>Mg(2+)</name>
        <dbReference type="ChEBI" id="CHEBI:18420"/>
    </cofactor>
</comment>
<dbReference type="Pfam" id="PF00204">
    <property type="entry name" value="DNA_gyraseB"/>
    <property type="match status" value="1"/>
</dbReference>
<dbReference type="SUPFAM" id="SSF50249">
    <property type="entry name" value="Nucleic acid-binding proteins"/>
    <property type="match status" value="1"/>
</dbReference>